<dbReference type="RefSeq" id="WP_101550998.1">
    <property type="nucleotide sequence ID" value="NZ_DBFNFR010000083.1"/>
</dbReference>
<dbReference type="InterPro" id="IPR014710">
    <property type="entry name" value="RmlC-like_jellyroll"/>
</dbReference>
<name>A0A498CR89_9FIRM</name>
<dbReference type="Proteomes" id="UP000276301">
    <property type="component" value="Unassembled WGS sequence"/>
</dbReference>
<evidence type="ECO:0000259" key="2">
    <source>
        <dbReference type="PROSITE" id="PS50943"/>
    </source>
</evidence>
<dbReference type="Gene3D" id="1.10.260.40">
    <property type="entry name" value="lambda repressor-like DNA-binding domains"/>
    <property type="match status" value="1"/>
</dbReference>
<evidence type="ECO:0000256" key="1">
    <source>
        <dbReference type="ARBA" id="ARBA00023125"/>
    </source>
</evidence>
<organism evidence="3 4">
    <name type="scientific">Anaerotruncus massiliensis</name>
    <name type="common">ex Liu et al. 2021</name>
    <dbReference type="NCBI Taxonomy" id="2321404"/>
    <lineage>
        <taxon>Bacteria</taxon>
        <taxon>Bacillati</taxon>
        <taxon>Bacillota</taxon>
        <taxon>Clostridia</taxon>
        <taxon>Eubacteriales</taxon>
        <taxon>Oscillospiraceae</taxon>
        <taxon>Anaerotruncus</taxon>
    </lineage>
</organism>
<dbReference type="EMBL" id="RCHT01000001">
    <property type="protein sequence ID" value="RLL14686.1"/>
    <property type="molecule type" value="Genomic_DNA"/>
</dbReference>
<dbReference type="PANTHER" id="PTHR46797">
    <property type="entry name" value="HTH-TYPE TRANSCRIPTIONAL REGULATOR"/>
    <property type="match status" value="1"/>
</dbReference>
<dbReference type="CDD" id="cd00093">
    <property type="entry name" value="HTH_XRE"/>
    <property type="match status" value="1"/>
</dbReference>
<evidence type="ECO:0000313" key="3">
    <source>
        <dbReference type="EMBL" id="RLL14686.1"/>
    </source>
</evidence>
<dbReference type="CDD" id="cd02209">
    <property type="entry name" value="cupin_XRE_C"/>
    <property type="match status" value="1"/>
</dbReference>
<dbReference type="GO" id="GO:0003700">
    <property type="term" value="F:DNA-binding transcription factor activity"/>
    <property type="evidence" value="ECO:0007669"/>
    <property type="project" value="TreeGrafter"/>
</dbReference>
<dbReference type="PANTHER" id="PTHR46797:SF19">
    <property type="entry name" value="BLL2473 PROTEIN"/>
    <property type="match status" value="1"/>
</dbReference>
<accession>A0A498CR89</accession>
<gene>
    <name evidence="3" type="ORF">D4A47_01520</name>
</gene>
<proteinExistence type="predicted"/>
<dbReference type="SUPFAM" id="SSF47413">
    <property type="entry name" value="lambda repressor-like DNA-binding domains"/>
    <property type="match status" value="1"/>
</dbReference>
<protein>
    <submittedName>
        <fullName evidence="3">XRE family transcriptional regulator</fullName>
    </submittedName>
</protein>
<dbReference type="InterPro" id="IPR001387">
    <property type="entry name" value="Cro/C1-type_HTH"/>
</dbReference>
<dbReference type="SMART" id="SM00530">
    <property type="entry name" value="HTH_XRE"/>
    <property type="match status" value="1"/>
</dbReference>
<dbReference type="Gene3D" id="2.60.120.10">
    <property type="entry name" value="Jelly Rolls"/>
    <property type="match status" value="1"/>
</dbReference>
<dbReference type="Pfam" id="PF07883">
    <property type="entry name" value="Cupin_2"/>
    <property type="match status" value="1"/>
</dbReference>
<dbReference type="InterPro" id="IPR050807">
    <property type="entry name" value="TransReg_Diox_bact_type"/>
</dbReference>
<dbReference type="PROSITE" id="PS50943">
    <property type="entry name" value="HTH_CROC1"/>
    <property type="match status" value="1"/>
</dbReference>
<sequence>MQEQKLQEIAMRIRTLREIMEIPVAEMAQQTGLSAEEYLAAEDGKSDFTFTFLYNCAQAFGVDIIELLTGEAPHLSFYSIVRKGEGLSINRRAGFTYNHLAYRFSRKIAEPFLVTAPFSQEEQEKPIHLSQHDGQEFDFVLSGQLKVQMEDHTEYMGPGDAIYYDSGHAHGMIATGGEDCVFLAVVMKDENDKGEND</sequence>
<dbReference type="GO" id="GO:0005829">
    <property type="term" value="C:cytosol"/>
    <property type="evidence" value="ECO:0007669"/>
    <property type="project" value="TreeGrafter"/>
</dbReference>
<reference evidence="3 4" key="1">
    <citation type="submission" date="2018-10" db="EMBL/GenBank/DDBJ databases">
        <title>Anaerotruncus faecis sp. nov., isolated from human feces.</title>
        <authorList>
            <person name="Wang Y.-J."/>
        </authorList>
    </citation>
    <scope>NUCLEOTIDE SEQUENCE [LARGE SCALE GENOMIC DNA]</scope>
    <source>
        <strain evidence="3 4">22A2-44</strain>
    </source>
</reference>
<keyword evidence="4" id="KW-1185">Reference proteome</keyword>
<dbReference type="SUPFAM" id="SSF51182">
    <property type="entry name" value="RmlC-like cupins"/>
    <property type="match status" value="1"/>
</dbReference>
<dbReference type="InterPro" id="IPR010982">
    <property type="entry name" value="Lambda_DNA-bd_dom_sf"/>
</dbReference>
<feature type="domain" description="HTH cro/C1-type" evidence="2">
    <location>
        <begin position="13"/>
        <end position="67"/>
    </location>
</feature>
<comment type="caution">
    <text evidence="3">The sequence shown here is derived from an EMBL/GenBank/DDBJ whole genome shotgun (WGS) entry which is preliminary data.</text>
</comment>
<dbReference type="GO" id="GO:0003677">
    <property type="term" value="F:DNA binding"/>
    <property type="evidence" value="ECO:0007669"/>
    <property type="project" value="UniProtKB-KW"/>
</dbReference>
<keyword evidence="1" id="KW-0238">DNA-binding</keyword>
<evidence type="ECO:0000313" key="4">
    <source>
        <dbReference type="Proteomes" id="UP000276301"/>
    </source>
</evidence>
<dbReference type="InterPro" id="IPR011051">
    <property type="entry name" value="RmlC_Cupin_sf"/>
</dbReference>
<dbReference type="AlphaFoldDB" id="A0A498CR89"/>
<dbReference type="InterPro" id="IPR013096">
    <property type="entry name" value="Cupin_2"/>
</dbReference>